<dbReference type="InterPro" id="IPR022919">
    <property type="entry name" value="Pept_M48_protease_HtpX"/>
</dbReference>
<feature type="transmembrane region" description="Helical" evidence="12">
    <location>
        <begin position="163"/>
        <end position="183"/>
    </location>
</feature>
<sequence>MWFKRIGLFLLTNILVVVTISIVTSVLGIGPYLDANGINLSSLLIFCFLWGMGGAFVSLLLSKFMAKMMMGVQVIDPRSASGAERELYSRVERLARAANLPMPEVGIYHSPEVNAFATGPSKSSSLVAVSSGLLQTMDNAEVEGVLAHELAHVANGDMVTMTLIQGVVNAFVMFFSRIISYALSTMVKDELQYTVRLIANIVLSILFSILGSIIVAYFSRTREYRADAGGAKLAGRQNMIAALEKLKRTFDAPEDERGREALATMKISGHNKWMALFSTHPPLEARIAALKNSGY</sequence>
<dbReference type="RefSeq" id="WP_004766490.1">
    <property type="nucleotide sequence ID" value="NZ_AHMY02000056.1"/>
</dbReference>
<dbReference type="EC" id="3.4.24.-" evidence="12"/>
<keyword evidence="14" id="KW-0346">Stress response</keyword>
<dbReference type="MEROPS" id="M48.002"/>
<comment type="similarity">
    <text evidence="2 12">Belongs to the peptidase M48B family.</text>
</comment>
<dbReference type="Proteomes" id="UP000006253">
    <property type="component" value="Unassembled WGS sequence"/>
</dbReference>
<dbReference type="Gene3D" id="3.30.2010.10">
    <property type="entry name" value="Metalloproteases ('zincins'), catalytic domain"/>
    <property type="match status" value="1"/>
</dbReference>
<dbReference type="PANTHER" id="PTHR43221">
    <property type="entry name" value="PROTEASE HTPX"/>
    <property type="match status" value="1"/>
</dbReference>
<proteinExistence type="inferred from homology"/>
<dbReference type="AlphaFoldDB" id="A0A0E2AZB7"/>
<keyword evidence="3 12" id="KW-1003">Cell membrane</keyword>
<dbReference type="GO" id="GO:0004222">
    <property type="term" value="F:metalloendopeptidase activity"/>
    <property type="evidence" value="ECO:0007669"/>
    <property type="project" value="UniProtKB-UniRule"/>
</dbReference>
<keyword evidence="6 12" id="KW-0479">Metal-binding</keyword>
<dbReference type="PANTHER" id="PTHR43221:SF1">
    <property type="entry name" value="PROTEASE HTPX"/>
    <property type="match status" value="1"/>
</dbReference>
<evidence type="ECO:0000256" key="9">
    <source>
        <dbReference type="ARBA" id="ARBA00022989"/>
    </source>
</evidence>
<evidence type="ECO:0000256" key="5">
    <source>
        <dbReference type="ARBA" id="ARBA00022692"/>
    </source>
</evidence>
<keyword evidence="11 12" id="KW-0472">Membrane</keyword>
<evidence type="ECO:0000313" key="15">
    <source>
        <dbReference type="Proteomes" id="UP000006253"/>
    </source>
</evidence>
<feature type="transmembrane region" description="Helical" evidence="12">
    <location>
        <begin position="7"/>
        <end position="32"/>
    </location>
</feature>
<reference evidence="14 15" key="1">
    <citation type="submission" date="2012-10" db="EMBL/GenBank/DDBJ databases">
        <authorList>
            <person name="Harkins D.M."/>
            <person name="Durkin A.S."/>
            <person name="Brinkac L.M."/>
            <person name="Selengut J.D."/>
            <person name="Sanka R."/>
            <person name="DePew J."/>
            <person name="Purushe J."/>
            <person name="Peacock S.J."/>
            <person name="Thaipadungpanit J."/>
            <person name="Wuthiekanun V.W."/>
            <person name="Day N.P."/>
            <person name="Vinetz J.M."/>
            <person name="Sutton G.G."/>
            <person name="Nelson W.C."/>
            <person name="Fouts D.E."/>
        </authorList>
    </citation>
    <scope>NUCLEOTIDE SEQUENCE [LARGE SCALE GENOMIC DNA]</scope>
    <source>
        <strain evidence="14 15">H1</strain>
    </source>
</reference>
<feature type="transmembrane region" description="Helical" evidence="12">
    <location>
        <begin position="195"/>
        <end position="218"/>
    </location>
</feature>
<protein>
    <recommendedName>
        <fullName evidence="12">Protease HtpX homolog</fullName>
        <ecNumber evidence="12">3.4.24.-</ecNumber>
    </recommendedName>
</protein>
<keyword evidence="10 12" id="KW-0482">Metalloprotease</keyword>
<keyword evidence="5 12" id="KW-0812">Transmembrane</keyword>
<evidence type="ECO:0000256" key="6">
    <source>
        <dbReference type="ARBA" id="ARBA00022723"/>
    </source>
</evidence>
<feature type="binding site" evidence="12">
    <location>
        <position position="223"/>
    </location>
    <ligand>
        <name>Zn(2+)</name>
        <dbReference type="ChEBI" id="CHEBI:29105"/>
        <note>catalytic</note>
    </ligand>
</feature>
<keyword evidence="4 12" id="KW-0645">Protease</keyword>
<accession>A0A0E2AZB7</accession>
<feature type="transmembrane region" description="Helical" evidence="12">
    <location>
        <begin position="38"/>
        <end position="61"/>
    </location>
</feature>
<evidence type="ECO:0000256" key="4">
    <source>
        <dbReference type="ARBA" id="ARBA00022670"/>
    </source>
</evidence>
<evidence type="ECO:0000256" key="12">
    <source>
        <dbReference type="HAMAP-Rule" id="MF_00188"/>
    </source>
</evidence>
<evidence type="ECO:0000256" key="3">
    <source>
        <dbReference type="ARBA" id="ARBA00022475"/>
    </source>
</evidence>
<dbReference type="CDD" id="cd07335">
    <property type="entry name" value="M48B_HtpX_like"/>
    <property type="match status" value="1"/>
</dbReference>
<dbReference type="InterPro" id="IPR050083">
    <property type="entry name" value="HtpX_protease"/>
</dbReference>
<comment type="cofactor">
    <cofactor evidence="12">
        <name>Zn(2+)</name>
        <dbReference type="ChEBI" id="CHEBI:29105"/>
    </cofactor>
    <text evidence="12">Binds 1 zinc ion per subunit.</text>
</comment>
<evidence type="ECO:0000256" key="7">
    <source>
        <dbReference type="ARBA" id="ARBA00022801"/>
    </source>
</evidence>
<evidence type="ECO:0000256" key="8">
    <source>
        <dbReference type="ARBA" id="ARBA00022833"/>
    </source>
</evidence>
<organism evidence="14 15">
    <name type="scientific">Leptospira kirschneri str. H1</name>
    <dbReference type="NCBI Taxonomy" id="1049966"/>
    <lineage>
        <taxon>Bacteria</taxon>
        <taxon>Pseudomonadati</taxon>
        <taxon>Spirochaetota</taxon>
        <taxon>Spirochaetia</taxon>
        <taxon>Leptospirales</taxon>
        <taxon>Leptospiraceae</taxon>
        <taxon>Leptospira</taxon>
    </lineage>
</organism>
<feature type="binding site" evidence="12">
    <location>
        <position position="152"/>
    </location>
    <ligand>
        <name>Zn(2+)</name>
        <dbReference type="ChEBI" id="CHEBI:29105"/>
        <note>catalytic</note>
    </ligand>
</feature>
<feature type="active site" evidence="12">
    <location>
        <position position="149"/>
    </location>
</feature>
<evidence type="ECO:0000256" key="10">
    <source>
        <dbReference type="ARBA" id="ARBA00023049"/>
    </source>
</evidence>
<comment type="caution">
    <text evidence="14">The sequence shown here is derived from an EMBL/GenBank/DDBJ whole genome shotgun (WGS) entry which is preliminary data.</text>
</comment>
<dbReference type="EMBL" id="AHMY02000056">
    <property type="protein sequence ID" value="EKO14307.1"/>
    <property type="molecule type" value="Genomic_DNA"/>
</dbReference>
<evidence type="ECO:0000313" key="14">
    <source>
        <dbReference type="EMBL" id="EKO14307.1"/>
    </source>
</evidence>
<evidence type="ECO:0000256" key="11">
    <source>
        <dbReference type="ARBA" id="ARBA00023136"/>
    </source>
</evidence>
<gene>
    <name evidence="12" type="primary">htpX</name>
    <name evidence="14" type="ORF">LEP1GSC081_0942</name>
</gene>
<dbReference type="Pfam" id="PF01435">
    <property type="entry name" value="Peptidase_M48"/>
    <property type="match status" value="1"/>
</dbReference>
<comment type="subcellular location">
    <subcellularLocation>
        <location evidence="1 12">Cell membrane</location>
        <topology evidence="1 12">Multi-pass membrane protein</topology>
    </subcellularLocation>
</comment>
<keyword evidence="7 12" id="KW-0378">Hydrolase</keyword>
<name>A0A0E2AZB7_9LEPT</name>
<feature type="binding site" evidence="12">
    <location>
        <position position="148"/>
    </location>
    <ligand>
        <name>Zn(2+)</name>
        <dbReference type="ChEBI" id="CHEBI:29105"/>
        <note>catalytic</note>
    </ligand>
</feature>
<dbReference type="GO" id="GO:0008270">
    <property type="term" value="F:zinc ion binding"/>
    <property type="evidence" value="ECO:0007669"/>
    <property type="project" value="UniProtKB-UniRule"/>
</dbReference>
<dbReference type="HAMAP" id="MF_00188">
    <property type="entry name" value="Pept_M48_protease_HtpX"/>
    <property type="match status" value="1"/>
</dbReference>
<feature type="domain" description="Peptidase M48" evidence="13">
    <location>
        <begin position="84"/>
        <end position="292"/>
    </location>
</feature>
<dbReference type="NCBIfam" id="NF003965">
    <property type="entry name" value="PRK05457.1"/>
    <property type="match status" value="1"/>
</dbReference>
<keyword evidence="8 12" id="KW-0862">Zinc</keyword>
<dbReference type="GO" id="GO:0006508">
    <property type="term" value="P:proteolysis"/>
    <property type="evidence" value="ECO:0007669"/>
    <property type="project" value="UniProtKB-KW"/>
</dbReference>
<dbReference type="InterPro" id="IPR001915">
    <property type="entry name" value="Peptidase_M48"/>
</dbReference>
<evidence type="ECO:0000259" key="13">
    <source>
        <dbReference type="Pfam" id="PF01435"/>
    </source>
</evidence>
<keyword evidence="9 12" id="KW-1133">Transmembrane helix</keyword>
<evidence type="ECO:0000256" key="2">
    <source>
        <dbReference type="ARBA" id="ARBA00009779"/>
    </source>
</evidence>
<dbReference type="GO" id="GO:0005886">
    <property type="term" value="C:plasma membrane"/>
    <property type="evidence" value="ECO:0007669"/>
    <property type="project" value="UniProtKB-SubCell"/>
</dbReference>
<evidence type="ECO:0000256" key="1">
    <source>
        <dbReference type="ARBA" id="ARBA00004651"/>
    </source>
</evidence>